<dbReference type="Proteomes" id="UP000887561">
    <property type="component" value="Unplaced"/>
</dbReference>
<name>A0A915LEK4_MELJA</name>
<sequence length="76" mass="8638">ILNNLEKRQSADNKKPLDENCATHLIRNALGGVSGDEMLMLPPGMARHYRDDMTVVVIQFNEKYLLEDHEDDGGHF</sequence>
<dbReference type="InterPro" id="IPR036457">
    <property type="entry name" value="PPM-type-like_dom_sf"/>
</dbReference>
<dbReference type="WBParaSite" id="scaffold10851_cov298.g15113">
    <property type="protein sequence ID" value="scaffold10851_cov298.g15113"/>
    <property type="gene ID" value="scaffold10851_cov298.g15113"/>
</dbReference>
<dbReference type="AlphaFoldDB" id="A0A915LEK4"/>
<protein>
    <submittedName>
        <fullName evidence="2">Uncharacterized protein</fullName>
    </submittedName>
</protein>
<accession>A0A915LEK4</accession>
<dbReference type="Gene3D" id="3.60.40.10">
    <property type="entry name" value="PPM-type phosphatase domain"/>
    <property type="match status" value="1"/>
</dbReference>
<keyword evidence="1" id="KW-1185">Reference proteome</keyword>
<organism evidence="1 2">
    <name type="scientific">Meloidogyne javanica</name>
    <name type="common">Root-knot nematode worm</name>
    <dbReference type="NCBI Taxonomy" id="6303"/>
    <lineage>
        <taxon>Eukaryota</taxon>
        <taxon>Metazoa</taxon>
        <taxon>Ecdysozoa</taxon>
        <taxon>Nematoda</taxon>
        <taxon>Chromadorea</taxon>
        <taxon>Rhabditida</taxon>
        <taxon>Tylenchina</taxon>
        <taxon>Tylenchomorpha</taxon>
        <taxon>Tylenchoidea</taxon>
        <taxon>Meloidogynidae</taxon>
        <taxon>Meloidogyninae</taxon>
        <taxon>Meloidogyne</taxon>
        <taxon>Meloidogyne incognita group</taxon>
    </lineage>
</organism>
<evidence type="ECO:0000313" key="1">
    <source>
        <dbReference type="Proteomes" id="UP000887561"/>
    </source>
</evidence>
<reference evidence="2" key="1">
    <citation type="submission" date="2022-11" db="UniProtKB">
        <authorList>
            <consortium name="WormBaseParasite"/>
        </authorList>
    </citation>
    <scope>IDENTIFICATION</scope>
</reference>
<proteinExistence type="predicted"/>
<evidence type="ECO:0000313" key="2">
    <source>
        <dbReference type="WBParaSite" id="scaffold10851_cov298.g15113"/>
    </source>
</evidence>